<dbReference type="GO" id="GO:0000287">
    <property type="term" value="F:magnesium ion binding"/>
    <property type="evidence" value="ECO:0007669"/>
    <property type="project" value="UniProtKB-UniRule"/>
</dbReference>
<keyword evidence="4 8" id="KW-0547">Nucleotide-binding</keyword>
<evidence type="ECO:0000256" key="1">
    <source>
        <dbReference type="ARBA" id="ARBA00022490"/>
    </source>
</evidence>
<dbReference type="CDD" id="cd02203">
    <property type="entry name" value="PurL_repeat1"/>
    <property type="match status" value="1"/>
</dbReference>
<evidence type="ECO:0000256" key="6">
    <source>
        <dbReference type="ARBA" id="ARBA00022840"/>
    </source>
</evidence>
<feature type="domain" description="PurM-like C-terminal" evidence="10">
    <location>
        <begin position="198"/>
        <end position="350"/>
    </location>
</feature>
<evidence type="ECO:0000313" key="13">
    <source>
        <dbReference type="Proteomes" id="UP000471435"/>
    </source>
</evidence>
<dbReference type="InterPro" id="IPR036676">
    <property type="entry name" value="PurM-like_C_sf"/>
</dbReference>
<feature type="binding site" evidence="8">
    <location>
        <begin position="308"/>
        <end position="310"/>
    </location>
    <ligand>
        <name>substrate</name>
    </ligand>
</feature>
<evidence type="ECO:0000256" key="5">
    <source>
        <dbReference type="ARBA" id="ARBA00022755"/>
    </source>
</evidence>
<dbReference type="InterPro" id="IPR016188">
    <property type="entry name" value="PurM-like_N"/>
</dbReference>
<dbReference type="InterPro" id="IPR036921">
    <property type="entry name" value="PurM-like_N_sf"/>
</dbReference>
<keyword evidence="6 8" id="KW-0067">ATP-binding</keyword>
<dbReference type="PANTHER" id="PTHR43555:SF1">
    <property type="entry name" value="PHOSPHORIBOSYLFORMYLGLYCINAMIDINE SYNTHASE SUBUNIT PURL"/>
    <property type="match status" value="1"/>
</dbReference>
<dbReference type="FunFam" id="3.30.1330.10:FF:000004">
    <property type="entry name" value="Phosphoribosylformylglycinamidine synthase subunit PurL"/>
    <property type="match status" value="1"/>
</dbReference>
<evidence type="ECO:0000259" key="10">
    <source>
        <dbReference type="Pfam" id="PF02769"/>
    </source>
</evidence>
<organism evidence="12 13">
    <name type="scientific">Pontixanthobacter luteolus</name>
    <dbReference type="NCBI Taxonomy" id="295089"/>
    <lineage>
        <taxon>Bacteria</taxon>
        <taxon>Pseudomonadati</taxon>
        <taxon>Pseudomonadota</taxon>
        <taxon>Alphaproteobacteria</taxon>
        <taxon>Sphingomonadales</taxon>
        <taxon>Erythrobacteraceae</taxon>
        <taxon>Pontixanthobacter</taxon>
    </lineage>
</organism>
<dbReference type="GO" id="GO:0005737">
    <property type="term" value="C:cytoplasm"/>
    <property type="evidence" value="ECO:0007669"/>
    <property type="project" value="UniProtKB-SubCell"/>
</dbReference>
<dbReference type="GO" id="GO:0006189">
    <property type="term" value="P:'de novo' IMP biosynthetic process"/>
    <property type="evidence" value="ECO:0007669"/>
    <property type="project" value="UniProtKB-UniRule"/>
</dbReference>
<feature type="binding site" evidence="8">
    <location>
        <position position="264"/>
    </location>
    <ligand>
        <name>Mg(2+)</name>
        <dbReference type="ChEBI" id="CHEBI:18420"/>
        <label>2</label>
    </ligand>
</feature>
<dbReference type="NCBIfam" id="NF002290">
    <property type="entry name" value="PRK01213.1"/>
    <property type="match status" value="1"/>
</dbReference>
<proteinExistence type="inferred from homology"/>
<dbReference type="RefSeq" id="WP_160729938.1">
    <property type="nucleotide sequence ID" value="NZ_WTYP01000001.1"/>
</dbReference>
<feature type="binding site" evidence="8">
    <location>
        <position position="531"/>
    </location>
    <ligand>
        <name>Mg(2+)</name>
        <dbReference type="ChEBI" id="CHEBI:18420"/>
        <label>1</label>
    </ligand>
</feature>
<dbReference type="GO" id="GO:0004642">
    <property type="term" value="F:phosphoribosylformylglycinamidine synthase activity"/>
    <property type="evidence" value="ECO:0007669"/>
    <property type="project" value="UniProtKB-UniRule"/>
</dbReference>
<keyword evidence="13" id="KW-1185">Reference proteome</keyword>
<comment type="subunit">
    <text evidence="8">Monomer. Part of the FGAM synthase complex composed of 1 PurL, 1 PurQ and 2 PurS subunits.</text>
</comment>
<comment type="similarity">
    <text evidence="8">Belongs to the FGAMS family.</text>
</comment>
<dbReference type="EC" id="6.3.5.3" evidence="8"/>
<feature type="binding site" evidence="8">
    <location>
        <position position="89"/>
    </location>
    <ligand>
        <name>Mg(2+)</name>
        <dbReference type="ChEBI" id="CHEBI:18420"/>
        <label>1</label>
    </ligand>
</feature>
<keyword evidence="1 8" id="KW-0963">Cytoplasm</keyword>
<comment type="catalytic activity">
    <reaction evidence="8">
        <text>N(2)-formyl-N(1)-(5-phospho-beta-D-ribosyl)glycinamide + L-glutamine + ATP + H2O = 2-formamido-N(1)-(5-O-phospho-beta-D-ribosyl)acetamidine + L-glutamate + ADP + phosphate + H(+)</text>
        <dbReference type="Rhea" id="RHEA:17129"/>
        <dbReference type="ChEBI" id="CHEBI:15377"/>
        <dbReference type="ChEBI" id="CHEBI:15378"/>
        <dbReference type="ChEBI" id="CHEBI:29985"/>
        <dbReference type="ChEBI" id="CHEBI:30616"/>
        <dbReference type="ChEBI" id="CHEBI:43474"/>
        <dbReference type="ChEBI" id="CHEBI:58359"/>
        <dbReference type="ChEBI" id="CHEBI:147286"/>
        <dbReference type="ChEBI" id="CHEBI:147287"/>
        <dbReference type="ChEBI" id="CHEBI:456216"/>
        <dbReference type="EC" id="6.3.5.3"/>
    </reaction>
</comment>
<dbReference type="CDD" id="cd02204">
    <property type="entry name" value="PurL_repeat2"/>
    <property type="match status" value="1"/>
</dbReference>
<dbReference type="HAMAP" id="MF_00420">
    <property type="entry name" value="PurL_2"/>
    <property type="match status" value="1"/>
</dbReference>
<dbReference type="OrthoDB" id="9804441at2"/>
<dbReference type="Pfam" id="PF00586">
    <property type="entry name" value="AIRS"/>
    <property type="match status" value="2"/>
</dbReference>
<dbReference type="PANTHER" id="PTHR43555">
    <property type="entry name" value="PHOSPHORIBOSYLFORMYLGLYCINAMIDINE SYNTHASE SUBUNIT PURL"/>
    <property type="match status" value="1"/>
</dbReference>
<feature type="binding site" evidence="8">
    <location>
        <position position="493"/>
    </location>
    <ligand>
        <name>ATP</name>
        <dbReference type="ChEBI" id="CHEBI:30616"/>
    </ligand>
</feature>
<dbReference type="GO" id="GO:0005524">
    <property type="term" value="F:ATP binding"/>
    <property type="evidence" value="ECO:0007669"/>
    <property type="project" value="UniProtKB-UniRule"/>
</dbReference>
<feature type="binding site" evidence="8">
    <location>
        <position position="112"/>
    </location>
    <ligand>
        <name>substrate</name>
    </ligand>
</feature>
<dbReference type="InterPro" id="IPR010918">
    <property type="entry name" value="PurM-like_C_dom"/>
</dbReference>
<evidence type="ECO:0000259" key="11">
    <source>
        <dbReference type="Pfam" id="PF18072"/>
    </source>
</evidence>
<dbReference type="InterPro" id="IPR010074">
    <property type="entry name" value="PRibForGlyAmidine_synth_PurL"/>
</dbReference>
<feature type="binding site" evidence="8">
    <location>
        <position position="236"/>
    </location>
    <ligand>
        <name>substrate</name>
    </ligand>
</feature>
<feature type="binding site" evidence="8">
    <location>
        <begin position="90"/>
        <end position="93"/>
    </location>
    <ligand>
        <name>substrate</name>
    </ligand>
</feature>
<dbReference type="Gene3D" id="3.90.650.10">
    <property type="entry name" value="PurM-like C-terminal domain"/>
    <property type="match status" value="2"/>
</dbReference>
<comment type="subcellular location">
    <subcellularLocation>
        <location evidence="8">Cytoplasm</location>
    </subcellularLocation>
</comment>
<accession>A0A6I4UXX1</accession>
<protein>
    <recommendedName>
        <fullName evidence="8">Phosphoribosylformylglycinamidine synthase subunit PurL</fullName>
        <shortName evidence="8">FGAM synthase</shortName>
        <ecNumber evidence="8">6.3.5.3</ecNumber>
    </recommendedName>
    <alternativeName>
        <fullName evidence="8">Formylglycinamide ribonucleotide amidotransferase subunit II</fullName>
        <shortName evidence="8">FGAR amidotransferase II</shortName>
        <shortName evidence="8">FGAR-AT II</shortName>
    </alternativeName>
    <alternativeName>
        <fullName evidence="8">Glutamine amidotransferase PurL</fullName>
    </alternativeName>
    <alternativeName>
        <fullName evidence="8">Phosphoribosylformylglycinamidine synthase subunit II</fullName>
    </alternativeName>
</protein>
<dbReference type="InterPro" id="IPR041609">
    <property type="entry name" value="PurL_linker"/>
</dbReference>
<feature type="active site" description="Proton acceptor" evidence="8">
    <location>
        <position position="91"/>
    </location>
</feature>
<keyword evidence="7 8" id="KW-0460">Magnesium</keyword>
<comment type="function">
    <text evidence="8">Part of the phosphoribosylformylglycinamidine synthase complex involved in the purines biosynthetic pathway. Catalyzes the ATP-dependent conversion of formylglycinamide ribonucleotide (FGAR) and glutamine to yield formylglycinamidine ribonucleotide (FGAM) and glutamate. The FGAM synthase complex is composed of three subunits. PurQ produces an ammonia molecule by converting glutamine to glutamate. PurL transfers the ammonia molecule to FGAR to form FGAM in an ATP-dependent manner. PurS interacts with PurQ and PurL and is thought to assist in the transfer of the ammonia molecule from PurQ to PurL.</text>
</comment>
<dbReference type="Pfam" id="PF02769">
    <property type="entry name" value="AIRS_C"/>
    <property type="match status" value="2"/>
</dbReference>
<comment type="caution">
    <text evidence="12">The sequence shown here is derived from an EMBL/GenBank/DDBJ whole genome shotgun (WGS) entry which is preliminary data.</text>
</comment>
<dbReference type="SUPFAM" id="SSF55326">
    <property type="entry name" value="PurM N-terminal domain-like"/>
    <property type="match status" value="2"/>
</dbReference>
<feature type="domain" description="PurM-like N-terminal" evidence="9">
    <location>
        <begin position="436"/>
        <end position="558"/>
    </location>
</feature>
<dbReference type="UniPathway" id="UPA00074">
    <property type="reaction ID" value="UER00128"/>
</dbReference>
<gene>
    <name evidence="8 12" type="primary">purL</name>
    <name evidence="12" type="ORF">GRI43_04920</name>
</gene>
<feature type="binding site" evidence="8">
    <location>
        <position position="113"/>
    </location>
    <ligand>
        <name>Mg(2+)</name>
        <dbReference type="ChEBI" id="CHEBI:18420"/>
        <label>2</label>
    </ligand>
</feature>
<feature type="active site" evidence="8">
    <location>
        <position position="45"/>
    </location>
</feature>
<dbReference type="Gene3D" id="3.30.1330.10">
    <property type="entry name" value="PurM-like, N-terminal domain"/>
    <property type="match status" value="2"/>
</dbReference>
<feature type="binding site" evidence="8">
    <location>
        <position position="87"/>
    </location>
    <ligand>
        <name>ATP</name>
        <dbReference type="ChEBI" id="CHEBI:30616"/>
    </ligand>
</feature>
<dbReference type="SUPFAM" id="SSF56042">
    <property type="entry name" value="PurM C-terminal domain-like"/>
    <property type="match status" value="2"/>
</dbReference>
<dbReference type="Pfam" id="PF18072">
    <property type="entry name" value="FGAR-AT_linker"/>
    <property type="match status" value="1"/>
</dbReference>
<feature type="binding site" evidence="8">
    <location>
        <position position="533"/>
    </location>
    <ligand>
        <name>substrate</name>
    </ligand>
</feature>
<feature type="binding site" evidence="8">
    <location>
        <position position="530"/>
    </location>
    <ligand>
        <name>ATP</name>
        <dbReference type="ChEBI" id="CHEBI:30616"/>
    </ligand>
</feature>
<evidence type="ECO:0000313" key="12">
    <source>
        <dbReference type="EMBL" id="MXP46737.1"/>
    </source>
</evidence>
<keyword evidence="3 8" id="KW-0479">Metal-binding</keyword>
<comment type="pathway">
    <text evidence="8">Purine metabolism; IMP biosynthesis via de novo pathway; 5-amino-1-(5-phospho-D-ribosyl)imidazole from N(2)-formyl-N(1)-(5-phospho-D-ribosyl)glycinamide: step 1/2.</text>
</comment>
<evidence type="ECO:0000256" key="4">
    <source>
        <dbReference type="ARBA" id="ARBA00022741"/>
    </source>
</evidence>
<evidence type="ECO:0000256" key="3">
    <source>
        <dbReference type="ARBA" id="ARBA00022723"/>
    </source>
</evidence>
<comment type="caution">
    <text evidence="8">Lacks conserved residue(s) required for the propagation of feature annotation.</text>
</comment>
<sequence>MSEITPEVVEAHGLSPEEYDRVLAGLGREPNLVELGIFSVMWSEHCSYKSSRFHLKKLPTEAPWVICGPGENAGVIDIGDGQAAIFKMESHNHPSYIEPYQGAATGVGGILRDVFTMGARPVANMNALRFGSPDHPKMKHLVKGVVAGIGGYGNCVGVPTVGGETNFHPAYDGNILVNAMTVGVADADKIFYSAATGIGNPIVYVGSKTGRDGIHGATMASADFSEDTEEKRPTVQVGDPFTEKLLIEACLELMATDAIVAIQDMGAAGLTSSSVEMATNGKTGIRLDMDKVPCREEGMTPYEMMLSESQERMLMVLKPGKEPMAEAIFKKWELDFAVIGEVTDTQHMVLEFGGEVVCDIPLGPLASDAPEYERPYASKEEYKAWAGIPSLSRIEDSEDHGAELLHMLASPALASRRWIWEQYDSQVGADTLQKSGGDAAVVRVHGTNKALAISTDCNPRYCYADPYEGGKQAIAEAYRNLNSVGARPLAVTNCLNFANPQRPEIMAQFVGCLEGMGEACRALDFPIVSGNVSLYNESKATGGGSAILPTPAIGGVGVLEDLGDMATIPFKDEGHAIVVLGGFTDNGDVLWNAKSETPDLPAMRADGAIGTIGSHLGQSTWLREVRGLEDGSPPPVDLALERKIGEFVRGLIEQARCTAVHDISDGGAAVALAEMAMSSGIGATVHTLGDSLLDMFGEDQSRYIATFTFTEREEWEAFKEECEQAGVSADWIGFTGGKSFSWKDDEDRILFDIPVNDLRAANESFFKDWMED</sequence>
<dbReference type="NCBIfam" id="TIGR01736">
    <property type="entry name" value="FGAM_synth_II"/>
    <property type="match status" value="1"/>
</dbReference>
<reference evidence="12 13" key="1">
    <citation type="submission" date="2019-12" db="EMBL/GenBank/DDBJ databases">
        <title>Genomic-based taxomic classification of the family Erythrobacteraceae.</title>
        <authorList>
            <person name="Xu L."/>
        </authorList>
    </citation>
    <scope>NUCLEOTIDE SEQUENCE [LARGE SCALE GENOMIC DNA]</scope>
    <source>
        <strain evidence="12 13">SW-109</strain>
    </source>
</reference>
<keyword evidence="2 8" id="KW-0436">Ligase</keyword>
<dbReference type="Proteomes" id="UP000471435">
    <property type="component" value="Unassembled WGS sequence"/>
</dbReference>
<evidence type="ECO:0000256" key="7">
    <source>
        <dbReference type="ARBA" id="ARBA00022842"/>
    </source>
</evidence>
<evidence type="ECO:0000256" key="2">
    <source>
        <dbReference type="ARBA" id="ARBA00022598"/>
    </source>
</evidence>
<feature type="domain" description="Phosphoribosylformylglycinamidine synthase linker" evidence="11">
    <location>
        <begin position="12"/>
        <end position="49"/>
    </location>
</feature>
<feature type="domain" description="PurM-like N-terminal" evidence="9">
    <location>
        <begin position="70"/>
        <end position="185"/>
    </location>
</feature>
<keyword evidence="5 8" id="KW-0658">Purine biosynthesis</keyword>
<dbReference type="EMBL" id="WTYP01000001">
    <property type="protein sequence ID" value="MXP46737.1"/>
    <property type="molecule type" value="Genomic_DNA"/>
</dbReference>
<evidence type="ECO:0000259" key="9">
    <source>
        <dbReference type="Pfam" id="PF00586"/>
    </source>
</evidence>
<dbReference type="AlphaFoldDB" id="A0A6I4UXX1"/>
<dbReference type="PIRSF" id="PIRSF001587">
    <property type="entry name" value="FGAM_synthase_II"/>
    <property type="match status" value="1"/>
</dbReference>
<name>A0A6I4UXX1_9SPHN</name>
<evidence type="ECO:0000256" key="8">
    <source>
        <dbReference type="HAMAP-Rule" id="MF_00420"/>
    </source>
</evidence>
<feature type="binding site" evidence="8">
    <location>
        <position position="48"/>
    </location>
    <ligand>
        <name>ATP</name>
        <dbReference type="ChEBI" id="CHEBI:30616"/>
    </ligand>
</feature>
<feature type="domain" description="PurM-like C-terminal" evidence="10">
    <location>
        <begin position="609"/>
        <end position="733"/>
    </location>
</feature>